<reference evidence="13 14" key="1">
    <citation type="submission" date="2020-11" db="EMBL/GenBank/DDBJ databases">
        <title>Streptomyces spirodelae sp. nov., isolated from duckweed.</title>
        <authorList>
            <person name="Saimee Y."/>
            <person name="Duangmal K."/>
        </authorList>
    </citation>
    <scope>NUCLEOTIDE SEQUENCE [LARGE SCALE GENOMIC DNA]</scope>
    <source>
        <strain evidence="13 14">S16-07</strain>
    </source>
</reference>
<feature type="transmembrane region" description="Helical" evidence="12">
    <location>
        <begin position="147"/>
        <end position="172"/>
    </location>
</feature>
<keyword evidence="10" id="KW-0443">Lipid metabolism</keyword>
<gene>
    <name evidence="13" type="ORF">ITI46_32960</name>
</gene>
<comment type="subunit">
    <text evidence="4">Homodimer.</text>
</comment>
<dbReference type="InterPro" id="IPR012506">
    <property type="entry name" value="TMEM86B-like"/>
</dbReference>
<name>A0ABS3XM58_9ACTN</name>
<evidence type="ECO:0000256" key="4">
    <source>
        <dbReference type="ARBA" id="ARBA00011738"/>
    </source>
</evidence>
<dbReference type="EMBL" id="JADKMA010000303">
    <property type="protein sequence ID" value="MBO8196411.1"/>
    <property type="molecule type" value="Genomic_DNA"/>
</dbReference>
<evidence type="ECO:0000256" key="5">
    <source>
        <dbReference type="ARBA" id="ARBA00022490"/>
    </source>
</evidence>
<dbReference type="PANTHER" id="PTHR31885">
    <property type="entry name" value="GH04784P"/>
    <property type="match status" value="1"/>
</dbReference>
<keyword evidence="6 12" id="KW-0812">Transmembrane</keyword>
<proteinExistence type="inferred from homology"/>
<comment type="similarity">
    <text evidence="3">Belongs to the TMEM86 family.</text>
</comment>
<evidence type="ECO:0000256" key="12">
    <source>
        <dbReference type="SAM" id="Phobius"/>
    </source>
</evidence>
<keyword evidence="11 12" id="KW-0472">Membrane</keyword>
<evidence type="ECO:0000256" key="3">
    <source>
        <dbReference type="ARBA" id="ARBA00007375"/>
    </source>
</evidence>
<organism evidence="13 14">
    <name type="scientific">Streptomyces oryzae</name>
    <dbReference type="NCBI Taxonomy" id="1434886"/>
    <lineage>
        <taxon>Bacteria</taxon>
        <taxon>Bacillati</taxon>
        <taxon>Actinomycetota</taxon>
        <taxon>Actinomycetes</taxon>
        <taxon>Kitasatosporales</taxon>
        <taxon>Streptomycetaceae</taxon>
        <taxon>Streptomyces</taxon>
    </lineage>
</organism>
<keyword evidence="9 12" id="KW-1133">Transmembrane helix</keyword>
<evidence type="ECO:0000313" key="14">
    <source>
        <dbReference type="Proteomes" id="UP001519064"/>
    </source>
</evidence>
<comment type="subcellular location">
    <subcellularLocation>
        <location evidence="2">Cytoplasm</location>
    </subcellularLocation>
    <subcellularLocation>
        <location evidence="1">Endoplasmic reticulum membrane</location>
        <topology evidence="1">Multi-pass membrane protein</topology>
    </subcellularLocation>
</comment>
<evidence type="ECO:0000256" key="1">
    <source>
        <dbReference type="ARBA" id="ARBA00004477"/>
    </source>
</evidence>
<evidence type="ECO:0000256" key="10">
    <source>
        <dbReference type="ARBA" id="ARBA00023098"/>
    </source>
</evidence>
<evidence type="ECO:0000256" key="11">
    <source>
        <dbReference type="ARBA" id="ARBA00023136"/>
    </source>
</evidence>
<dbReference type="PANTHER" id="PTHR31885:SF7">
    <property type="entry name" value="LYSOPLASMALOGENASE"/>
    <property type="match status" value="1"/>
</dbReference>
<evidence type="ECO:0000256" key="7">
    <source>
        <dbReference type="ARBA" id="ARBA00022801"/>
    </source>
</evidence>
<evidence type="ECO:0000256" key="2">
    <source>
        <dbReference type="ARBA" id="ARBA00004496"/>
    </source>
</evidence>
<accession>A0ABS3XM58</accession>
<sequence>MALTKGKTLGTFAALAAADLYAAAKSPRGPARAAKPFLMPALAAHARSAAHPGRPPAALLAGLACATAGDTALLWDRDQRALLTGMAAFLGTQLSYTAGMTAQLGAVRGLRARPRRAVAAFAAWGAVNAALAPALERRLRLPVAGYSLALTAMGAAALGVGGKVAAGALAFLASDALIGLQTAGHEFPSQEVLIMAGYLLGQYLITAGWLERVPARTPE</sequence>
<keyword evidence="7" id="KW-0378">Hydrolase</keyword>
<feature type="transmembrane region" description="Helical" evidence="12">
    <location>
        <begin position="117"/>
        <end position="135"/>
    </location>
</feature>
<evidence type="ECO:0000313" key="13">
    <source>
        <dbReference type="EMBL" id="MBO8196411.1"/>
    </source>
</evidence>
<evidence type="ECO:0000256" key="9">
    <source>
        <dbReference type="ARBA" id="ARBA00022989"/>
    </source>
</evidence>
<dbReference type="RefSeq" id="WP_209243614.1">
    <property type="nucleotide sequence ID" value="NZ_JADKMA010000303.1"/>
</dbReference>
<keyword evidence="14" id="KW-1185">Reference proteome</keyword>
<protein>
    <submittedName>
        <fullName evidence="13">Lysoplasmalogenase</fullName>
    </submittedName>
</protein>
<evidence type="ECO:0000256" key="8">
    <source>
        <dbReference type="ARBA" id="ARBA00022824"/>
    </source>
</evidence>
<keyword evidence="5" id="KW-0963">Cytoplasm</keyword>
<comment type="caution">
    <text evidence="13">The sequence shown here is derived from an EMBL/GenBank/DDBJ whole genome shotgun (WGS) entry which is preliminary data.</text>
</comment>
<dbReference type="Pfam" id="PF07947">
    <property type="entry name" value="YhhN"/>
    <property type="match status" value="1"/>
</dbReference>
<evidence type="ECO:0000256" key="6">
    <source>
        <dbReference type="ARBA" id="ARBA00022692"/>
    </source>
</evidence>
<keyword evidence="8" id="KW-0256">Endoplasmic reticulum</keyword>
<dbReference type="Proteomes" id="UP001519064">
    <property type="component" value="Unassembled WGS sequence"/>
</dbReference>